<accession>A0A8U0A693</accession>
<reference evidence="2" key="1">
    <citation type="submission" date="2022-04" db="EMBL/GenBank/DDBJ databases">
        <title>Halocatena sp. nov., isolated from a salt lake.</title>
        <authorList>
            <person name="Cui H.-L."/>
        </authorList>
    </citation>
    <scope>NUCLEOTIDE SEQUENCE</scope>
    <source>
        <strain evidence="2">AD-1</strain>
        <plasmid evidence="2">unnamed2</plasmid>
    </source>
</reference>
<dbReference type="RefSeq" id="WP_247995246.1">
    <property type="nucleotide sequence ID" value="NZ_CP096021.1"/>
</dbReference>
<dbReference type="EMBL" id="CP096021">
    <property type="protein sequence ID" value="UPM44592.1"/>
    <property type="molecule type" value="Genomic_DNA"/>
</dbReference>
<organism evidence="2 3">
    <name type="scientific">Halocatena salina</name>
    <dbReference type="NCBI Taxonomy" id="2934340"/>
    <lineage>
        <taxon>Archaea</taxon>
        <taxon>Methanobacteriati</taxon>
        <taxon>Methanobacteriota</taxon>
        <taxon>Stenosarchaea group</taxon>
        <taxon>Halobacteria</taxon>
        <taxon>Halobacteriales</taxon>
        <taxon>Natronomonadaceae</taxon>
        <taxon>Halocatena</taxon>
    </lineage>
</organism>
<geneLocation type="plasmid" evidence="2 3">
    <name>unnamed2</name>
</geneLocation>
<sequence length="83" mass="9180">MELGFGVGHCDVLVALVNDHERILVVGKVLAVFEKMPLIIVVEGLLMPFLRSPVVVDTAAFWLVMSNITVLLLFRQLIPGPIR</sequence>
<evidence type="ECO:0000313" key="3">
    <source>
        <dbReference type="Proteomes" id="UP000831768"/>
    </source>
</evidence>
<keyword evidence="1" id="KW-1133">Transmembrane helix</keyword>
<keyword evidence="2" id="KW-0614">Plasmid</keyword>
<keyword evidence="1" id="KW-0472">Membrane</keyword>
<feature type="transmembrane region" description="Helical" evidence="1">
    <location>
        <begin position="54"/>
        <end position="74"/>
    </location>
</feature>
<dbReference type="AlphaFoldDB" id="A0A8U0A693"/>
<keyword evidence="1" id="KW-0812">Transmembrane</keyword>
<protein>
    <submittedName>
        <fullName evidence="2">Uncharacterized protein</fullName>
    </submittedName>
</protein>
<dbReference type="KEGG" id="haad:MW046_16205"/>
<gene>
    <name evidence="2" type="ORF">MW046_16205</name>
</gene>
<evidence type="ECO:0000256" key="1">
    <source>
        <dbReference type="SAM" id="Phobius"/>
    </source>
</evidence>
<proteinExistence type="predicted"/>
<evidence type="ECO:0000313" key="2">
    <source>
        <dbReference type="EMBL" id="UPM44592.1"/>
    </source>
</evidence>
<keyword evidence="3" id="KW-1185">Reference proteome</keyword>
<dbReference type="GeneID" id="71929622"/>
<dbReference type="Proteomes" id="UP000831768">
    <property type="component" value="Plasmid unnamed2"/>
</dbReference>
<name>A0A8U0A693_9EURY</name>